<dbReference type="InterPro" id="IPR035902">
    <property type="entry name" value="Nuc_phospho_transferase"/>
</dbReference>
<comment type="subunit">
    <text evidence="2 5">Homodimer.</text>
</comment>
<sequence>MTEPSPPSRPDRFDPVQIIRLRRYGRAEDEHSDAELSWFIQQYTAGAIPDYQMAAWLMACCFRPLSPRETSTLTQCMVDSTPGGPLVWPTKGYPPLVDKHSTGGVGDKVSLILAPLVASLGVRVPMIAGRGLGHTGGTIDKLESIPGFCATLDMEQFQTIVNNIGCCINAAGPELCPADRKMYALRDCTCTVECLPLQTASILCKKIAEHPDSIVLDVKYGNGAFQSTPEQAAQLATSMVQTGHAQGLTPTTAFLTQMHQPLGYAIGNWYEVQECLEIMQPWSQNKNTALNYDLIALVCLQAGQMLLQSGLPQYQHQSLKDLTQLAFDQLKSGHVLPKFCDMALAQGADPPGRDSLWYPDASQLYPGVDICATTAGHVTQIQTMDLGWMTVALGAGRKMAHESVDPYAGILLRVKLGQTVSVGDVLCTLYAPPDKITEAVQQNALACFVLEEENVTTSSPSSLAIVTHQVTLEHGVQELPWEELPTVFHELYPQPSASP</sequence>
<dbReference type="PANTHER" id="PTHR10515:SF0">
    <property type="entry name" value="THYMIDINE PHOSPHORYLASE"/>
    <property type="match status" value="1"/>
</dbReference>
<dbReference type="InterPro" id="IPR000053">
    <property type="entry name" value="Thymidine/pyrmidine_PPase"/>
</dbReference>
<dbReference type="Pfam" id="PF00591">
    <property type="entry name" value="Glycos_transf_3"/>
    <property type="match status" value="1"/>
</dbReference>
<dbReference type="GO" id="GO:0006206">
    <property type="term" value="P:pyrimidine nucleobase metabolic process"/>
    <property type="evidence" value="ECO:0007669"/>
    <property type="project" value="InterPro"/>
</dbReference>
<dbReference type="Pfam" id="PF07831">
    <property type="entry name" value="PYNP_C"/>
    <property type="match status" value="1"/>
</dbReference>
<dbReference type="InterPro" id="IPR000312">
    <property type="entry name" value="Glycosyl_Trfase_fam3"/>
</dbReference>
<reference evidence="7" key="1">
    <citation type="submission" date="2021-01" db="EMBL/GenBank/DDBJ databases">
        <authorList>
            <person name="Corre E."/>
            <person name="Pelletier E."/>
            <person name="Niang G."/>
            <person name="Scheremetjew M."/>
            <person name="Finn R."/>
            <person name="Kale V."/>
            <person name="Holt S."/>
            <person name="Cochrane G."/>
            <person name="Meng A."/>
            <person name="Brown T."/>
            <person name="Cohen L."/>
        </authorList>
    </citation>
    <scope>NUCLEOTIDE SEQUENCE</scope>
    <source>
        <strain evidence="7">CCMP125</strain>
    </source>
</reference>
<evidence type="ECO:0000259" key="6">
    <source>
        <dbReference type="SMART" id="SM00941"/>
    </source>
</evidence>
<gene>
    <name evidence="7" type="ORF">APAL1065_LOCUS21070</name>
</gene>
<dbReference type="NCBIfam" id="TIGR02644">
    <property type="entry name" value="Y_phosphoryl"/>
    <property type="match status" value="1"/>
</dbReference>
<dbReference type="GO" id="GO:0005829">
    <property type="term" value="C:cytosol"/>
    <property type="evidence" value="ECO:0007669"/>
    <property type="project" value="TreeGrafter"/>
</dbReference>
<dbReference type="UniPathway" id="UPA00578">
    <property type="reaction ID" value="UER00638"/>
</dbReference>
<organism evidence="7">
    <name type="scientific">Entomoneis paludosa</name>
    <dbReference type="NCBI Taxonomy" id="265537"/>
    <lineage>
        <taxon>Eukaryota</taxon>
        <taxon>Sar</taxon>
        <taxon>Stramenopiles</taxon>
        <taxon>Ochrophyta</taxon>
        <taxon>Bacillariophyta</taxon>
        <taxon>Bacillariophyceae</taxon>
        <taxon>Bacillariophycidae</taxon>
        <taxon>Entomoneidaceae</taxon>
        <taxon>Entomoneis</taxon>
    </lineage>
</organism>
<dbReference type="EC" id="2.4.2.4" evidence="5"/>
<dbReference type="Gene3D" id="3.90.1170.30">
    <property type="entry name" value="Pyrimidine nucleoside phosphorylase-like, C-terminal domain"/>
    <property type="match status" value="1"/>
</dbReference>
<comment type="function">
    <text evidence="5">Catalyzes the reversible phosphorolysis of thymidine. The produced molecules are then utilized as carbon and energy sources or in the rescue of pyrimidine bases for nucleotide synthesis.</text>
</comment>
<dbReference type="GO" id="GO:0009032">
    <property type="term" value="F:thymidine phosphorylase activity"/>
    <property type="evidence" value="ECO:0007669"/>
    <property type="project" value="UniProtKB-UniRule"/>
</dbReference>
<dbReference type="PIRSF" id="PIRSF000478">
    <property type="entry name" value="TP_PyNP"/>
    <property type="match status" value="1"/>
</dbReference>
<evidence type="ECO:0000313" key="7">
    <source>
        <dbReference type="EMBL" id="CAD9983341.1"/>
    </source>
</evidence>
<evidence type="ECO:0000256" key="1">
    <source>
        <dbReference type="ARBA" id="ARBA00006915"/>
    </source>
</evidence>
<dbReference type="SUPFAM" id="SSF52418">
    <property type="entry name" value="Nucleoside phosphorylase/phosphoribosyltransferase catalytic domain"/>
    <property type="match status" value="1"/>
</dbReference>
<accession>A0A7S3DUA5</accession>
<dbReference type="NCBIfam" id="NF004490">
    <property type="entry name" value="PRK05820.1"/>
    <property type="match status" value="1"/>
</dbReference>
<evidence type="ECO:0000256" key="5">
    <source>
        <dbReference type="PIRNR" id="PIRNR000478"/>
    </source>
</evidence>
<comment type="similarity">
    <text evidence="1 5">Belongs to the thymidine/pyrimidine-nucleoside phosphorylase family.</text>
</comment>
<dbReference type="GO" id="GO:0006213">
    <property type="term" value="P:pyrimidine nucleoside metabolic process"/>
    <property type="evidence" value="ECO:0007669"/>
    <property type="project" value="UniProtKB-UniRule"/>
</dbReference>
<dbReference type="PANTHER" id="PTHR10515">
    <property type="entry name" value="THYMIDINE PHOSPHORYLASE"/>
    <property type="match status" value="1"/>
</dbReference>
<dbReference type="SUPFAM" id="SSF47648">
    <property type="entry name" value="Nucleoside phosphorylase/phosphoribosyltransferase N-terminal domain"/>
    <property type="match status" value="1"/>
</dbReference>
<evidence type="ECO:0000256" key="3">
    <source>
        <dbReference type="ARBA" id="ARBA00022676"/>
    </source>
</evidence>
<proteinExistence type="inferred from homology"/>
<dbReference type="AlphaFoldDB" id="A0A7S3DUA5"/>
<dbReference type="InterPro" id="IPR018090">
    <property type="entry name" value="Pyrmidine_PPas_bac/euk"/>
</dbReference>
<name>A0A7S3DUA5_9STRA</name>
<dbReference type="SUPFAM" id="SSF54680">
    <property type="entry name" value="Pyrimidine nucleoside phosphorylase C-terminal domain"/>
    <property type="match status" value="1"/>
</dbReference>
<dbReference type="InterPro" id="IPR017459">
    <property type="entry name" value="Glycosyl_Trfase_fam3_N_dom"/>
</dbReference>
<comment type="catalytic activity">
    <reaction evidence="5">
        <text>thymidine + phosphate = 2-deoxy-alpha-D-ribose 1-phosphate + thymine</text>
        <dbReference type="Rhea" id="RHEA:16037"/>
        <dbReference type="ChEBI" id="CHEBI:17748"/>
        <dbReference type="ChEBI" id="CHEBI:17821"/>
        <dbReference type="ChEBI" id="CHEBI:43474"/>
        <dbReference type="ChEBI" id="CHEBI:57259"/>
        <dbReference type="EC" id="2.4.2.4"/>
    </reaction>
</comment>
<dbReference type="PROSITE" id="PS00647">
    <property type="entry name" value="THYMID_PHOSPHORYLASE"/>
    <property type="match status" value="1"/>
</dbReference>
<keyword evidence="4 5" id="KW-0808">Transferase</keyword>
<evidence type="ECO:0000256" key="2">
    <source>
        <dbReference type="ARBA" id="ARBA00011738"/>
    </source>
</evidence>
<dbReference type="Pfam" id="PF02885">
    <property type="entry name" value="Glycos_trans_3N"/>
    <property type="match status" value="1"/>
</dbReference>
<dbReference type="EMBL" id="HBHT01031346">
    <property type="protein sequence ID" value="CAD9983341.1"/>
    <property type="molecule type" value="Transcribed_RNA"/>
</dbReference>
<dbReference type="Gene3D" id="3.40.1030.10">
    <property type="entry name" value="Nucleoside phosphorylase/phosphoribosyltransferase catalytic domain"/>
    <property type="match status" value="1"/>
</dbReference>
<evidence type="ECO:0000256" key="4">
    <source>
        <dbReference type="ARBA" id="ARBA00022679"/>
    </source>
</evidence>
<dbReference type="InterPro" id="IPR036320">
    <property type="entry name" value="Glycosyl_Trfase_fam3_N_dom_sf"/>
</dbReference>
<dbReference type="InterPro" id="IPR017872">
    <property type="entry name" value="Pyrmidine_PPase_CS"/>
</dbReference>
<dbReference type="InterPro" id="IPR013102">
    <property type="entry name" value="PYNP_C"/>
</dbReference>
<dbReference type="GO" id="GO:0004645">
    <property type="term" value="F:1,4-alpha-oligoglucan phosphorylase activity"/>
    <property type="evidence" value="ECO:0007669"/>
    <property type="project" value="InterPro"/>
</dbReference>
<dbReference type="Gene3D" id="1.20.970.10">
    <property type="entry name" value="Transferase, Pyrimidine Nucleoside Phosphorylase, Chain C"/>
    <property type="match status" value="1"/>
</dbReference>
<feature type="domain" description="Pyrimidine nucleoside phosphorylase C-terminal" evidence="6">
    <location>
        <begin position="377"/>
        <end position="451"/>
    </location>
</feature>
<protein>
    <recommendedName>
        <fullName evidence="5">Thymidine phosphorylase</fullName>
        <shortName evidence="5">TP</shortName>
        <ecNumber evidence="5">2.4.2.4</ecNumber>
    </recommendedName>
    <alternativeName>
        <fullName evidence="5">TdRPase</fullName>
    </alternativeName>
</protein>
<comment type="pathway">
    <text evidence="5">Pyrimidine metabolism; dTMP biosynthesis via salvage pathway; dTMP from thymine: step 1/2.</text>
</comment>
<dbReference type="SMART" id="SM00941">
    <property type="entry name" value="PYNP_C"/>
    <property type="match status" value="1"/>
</dbReference>
<dbReference type="FunFam" id="3.40.1030.10:FF:000003">
    <property type="entry name" value="Pyrimidine-nucleoside phosphorylase"/>
    <property type="match status" value="1"/>
</dbReference>
<keyword evidence="3 5" id="KW-0328">Glycosyltransferase</keyword>
<dbReference type="InterPro" id="IPR036566">
    <property type="entry name" value="PYNP-like_C_sf"/>
</dbReference>